<protein>
    <submittedName>
        <fullName evidence="1">Uncharacterized protein</fullName>
    </submittedName>
</protein>
<gene>
    <name evidence="1" type="ORF">TNCT_234781</name>
</gene>
<evidence type="ECO:0000313" key="2">
    <source>
        <dbReference type="Proteomes" id="UP000887116"/>
    </source>
</evidence>
<dbReference type="EMBL" id="BMAO01006905">
    <property type="protein sequence ID" value="GFR12435.1"/>
    <property type="molecule type" value="Genomic_DNA"/>
</dbReference>
<evidence type="ECO:0000313" key="1">
    <source>
        <dbReference type="EMBL" id="GFR12435.1"/>
    </source>
</evidence>
<dbReference type="Proteomes" id="UP000887116">
    <property type="component" value="Unassembled WGS sequence"/>
</dbReference>
<organism evidence="1 2">
    <name type="scientific">Trichonephila clavata</name>
    <name type="common">Joro spider</name>
    <name type="synonym">Nephila clavata</name>
    <dbReference type="NCBI Taxonomy" id="2740835"/>
    <lineage>
        <taxon>Eukaryota</taxon>
        <taxon>Metazoa</taxon>
        <taxon>Ecdysozoa</taxon>
        <taxon>Arthropoda</taxon>
        <taxon>Chelicerata</taxon>
        <taxon>Arachnida</taxon>
        <taxon>Araneae</taxon>
        <taxon>Araneomorphae</taxon>
        <taxon>Entelegynae</taxon>
        <taxon>Araneoidea</taxon>
        <taxon>Nephilidae</taxon>
        <taxon>Trichonephila</taxon>
    </lineage>
</organism>
<name>A0A8X6IWF5_TRICU</name>
<accession>A0A8X6IWF5</accession>
<comment type="caution">
    <text evidence="1">The sequence shown here is derived from an EMBL/GenBank/DDBJ whole genome shotgun (WGS) entry which is preliminary data.</text>
</comment>
<dbReference type="AlphaFoldDB" id="A0A8X6IWF5"/>
<proteinExistence type="predicted"/>
<keyword evidence="2" id="KW-1185">Reference proteome</keyword>
<reference evidence="1" key="1">
    <citation type="submission" date="2020-07" db="EMBL/GenBank/DDBJ databases">
        <title>Multicomponent nature underlies the extraordinary mechanical properties of spider dragline silk.</title>
        <authorList>
            <person name="Kono N."/>
            <person name="Nakamura H."/>
            <person name="Mori M."/>
            <person name="Yoshida Y."/>
            <person name="Ohtoshi R."/>
            <person name="Malay A.D."/>
            <person name="Moran D.A.P."/>
            <person name="Tomita M."/>
            <person name="Numata K."/>
            <person name="Arakawa K."/>
        </authorList>
    </citation>
    <scope>NUCLEOTIDE SEQUENCE</scope>
</reference>
<sequence length="89" mass="10316">MIKKRKKEGFGCKGKCDQNDKTKIHPSIKGKRSNLPLGVKSIPILLVVVLVQLRKRVVGLMKSRKWHLLENLWEDYTRGIVKELVSRHD</sequence>